<dbReference type="InterPro" id="IPR011990">
    <property type="entry name" value="TPR-like_helical_dom_sf"/>
</dbReference>
<organism evidence="7 8">
    <name type="scientific">Croceitalea vernalis</name>
    <dbReference type="NCBI Taxonomy" id="3075599"/>
    <lineage>
        <taxon>Bacteria</taxon>
        <taxon>Pseudomonadati</taxon>
        <taxon>Bacteroidota</taxon>
        <taxon>Flavobacteriia</taxon>
        <taxon>Flavobacteriales</taxon>
        <taxon>Flavobacteriaceae</taxon>
        <taxon>Croceitalea</taxon>
    </lineage>
</organism>
<evidence type="ECO:0000313" key="7">
    <source>
        <dbReference type="EMBL" id="MDT0622938.1"/>
    </source>
</evidence>
<keyword evidence="2 4" id="KW-0472">Membrane</keyword>
<evidence type="ECO:0000259" key="6">
    <source>
        <dbReference type="PROSITE" id="PS51123"/>
    </source>
</evidence>
<dbReference type="Proteomes" id="UP001250662">
    <property type="component" value="Unassembled WGS sequence"/>
</dbReference>
<dbReference type="PROSITE" id="PS51123">
    <property type="entry name" value="OMPA_2"/>
    <property type="match status" value="1"/>
</dbReference>
<dbReference type="CDD" id="cd07185">
    <property type="entry name" value="OmpA_C-like"/>
    <property type="match status" value="1"/>
</dbReference>
<comment type="caution">
    <text evidence="7">The sequence shown here is derived from an EMBL/GenBank/DDBJ whole genome shotgun (WGS) entry which is preliminary data.</text>
</comment>
<evidence type="ECO:0000256" key="1">
    <source>
        <dbReference type="ARBA" id="ARBA00004442"/>
    </source>
</evidence>
<dbReference type="SUPFAM" id="SSF82171">
    <property type="entry name" value="DPP6 N-terminal domain-like"/>
    <property type="match status" value="1"/>
</dbReference>
<dbReference type="InterPro" id="IPR050330">
    <property type="entry name" value="Bact_OuterMem_StrucFunc"/>
</dbReference>
<dbReference type="EMBL" id="JAVRHU010000007">
    <property type="protein sequence ID" value="MDT0622938.1"/>
    <property type="molecule type" value="Genomic_DNA"/>
</dbReference>
<proteinExistence type="predicted"/>
<feature type="signal peptide" evidence="5">
    <location>
        <begin position="1"/>
        <end position="22"/>
    </location>
</feature>
<dbReference type="SUPFAM" id="SSF103088">
    <property type="entry name" value="OmpA-like"/>
    <property type="match status" value="1"/>
</dbReference>
<keyword evidence="3" id="KW-0998">Cell outer membrane</keyword>
<name>A0ABU3BL93_9FLAO</name>
<evidence type="ECO:0000256" key="5">
    <source>
        <dbReference type="SAM" id="SignalP"/>
    </source>
</evidence>
<dbReference type="Gene3D" id="3.30.1330.60">
    <property type="entry name" value="OmpA-like domain"/>
    <property type="match status" value="1"/>
</dbReference>
<evidence type="ECO:0000256" key="2">
    <source>
        <dbReference type="ARBA" id="ARBA00023136"/>
    </source>
</evidence>
<keyword evidence="8" id="KW-1185">Reference proteome</keyword>
<dbReference type="Pfam" id="PF00691">
    <property type="entry name" value="OmpA"/>
    <property type="match status" value="1"/>
</dbReference>
<dbReference type="Pfam" id="PF07676">
    <property type="entry name" value="PD40"/>
    <property type="match status" value="1"/>
</dbReference>
<dbReference type="PANTHER" id="PTHR30329:SF21">
    <property type="entry name" value="LIPOPROTEIN YIAD-RELATED"/>
    <property type="match status" value="1"/>
</dbReference>
<evidence type="ECO:0000256" key="3">
    <source>
        <dbReference type="ARBA" id="ARBA00023237"/>
    </source>
</evidence>
<dbReference type="InterPro" id="IPR006665">
    <property type="entry name" value="OmpA-like"/>
</dbReference>
<gene>
    <name evidence="7" type="ORF">RM520_15030</name>
</gene>
<dbReference type="InterPro" id="IPR011659">
    <property type="entry name" value="WD40"/>
</dbReference>
<dbReference type="Pfam" id="PF13181">
    <property type="entry name" value="TPR_8"/>
    <property type="match status" value="1"/>
</dbReference>
<dbReference type="Gene3D" id="2.60.40.1120">
    <property type="entry name" value="Carboxypeptidase-like, regulatory domain"/>
    <property type="match status" value="1"/>
</dbReference>
<dbReference type="InterPro" id="IPR036737">
    <property type="entry name" value="OmpA-like_sf"/>
</dbReference>
<dbReference type="PRINTS" id="PR01021">
    <property type="entry name" value="OMPADOMAIN"/>
</dbReference>
<sequence length="657" mass="74991">MTTKRIIISFFASILLCASLNAQSSVQKEADRLFNKFAYAKAIPQYEQMVVNSYNENHAYQRLAECYLLMRDFEKSIPYFKRFIEEADTPTNYYFKYAMALKSSGDEDSALKWLKKYKKFNKNDKRVKAFLKDGNLASVVFNSRERYDLEPVPFNTEYSEFGSFVHEGNLYFSASRKSQKNDELYGWNNEPWLDIFYVPEGNTMASPKRFGGEINSKFHESSLVFSTDYKNDTIVYFTRNNYFQKKEGFHTTQKEDKLIENQNNLKIYKGEKIDGEWKVTRNLKTNADHYSTGHPSVNTERTLLYFSSDRPGGYGGTDIYYAKIHPRGGIGQPINAGPIVNTAGNEMFPYVNNEGQLFFSSDGHLGFGQLDVFGTVADSTGQIKDVINLGKPLNSDKDDFGYYALENGIDGYVSSNRKGGKGGDDIYKFRFVPSLSVQGVVTDAINLKTLDSVQISLFNQATGELMSKTMTDANGKYQMLISRNVNYRIEAVRKTHPHKSVYFNTRTTGRAARLVRQDIELEPILDVKVLAGLKKIYYDFNKADIRPDAAIELDKVVKLMTETYPEMIIKLEAHTDPVGSHAYNDQLSERRAKSAYEYLLANGVPRNHILSYKGFGKRVPINECTSKQDCTPEELELNRRTEFPVVQIKSRTVTQSK</sequence>
<dbReference type="SUPFAM" id="SSF48452">
    <property type="entry name" value="TPR-like"/>
    <property type="match status" value="1"/>
</dbReference>
<keyword evidence="5" id="KW-0732">Signal</keyword>
<dbReference type="RefSeq" id="WP_311388533.1">
    <property type="nucleotide sequence ID" value="NZ_JAVRHU010000007.1"/>
</dbReference>
<evidence type="ECO:0000313" key="8">
    <source>
        <dbReference type="Proteomes" id="UP001250662"/>
    </source>
</evidence>
<comment type="subcellular location">
    <subcellularLocation>
        <location evidence="1">Cell outer membrane</location>
    </subcellularLocation>
</comment>
<evidence type="ECO:0000256" key="4">
    <source>
        <dbReference type="PROSITE-ProRule" id="PRU00473"/>
    </source>
</evidence>
<feature type="domain" description="OmpA-like" evidence="6">
    <location>
        <begin position="525"/>
        <end position="649"/>
    </location>
</feature>
<dbReference type="InterPro" id="IPR019734">
    <property type="entry name" value="TPR_rpt"/>
</dbReference>
<feature type="chain" id="PRO_5046353756" evidence="5">
    <location>
        <begin position="23"/>
        <end position="657"/>
    </location>
</feature>
<dbReference type="InterPro" id="IPR006664">
    <property type="entry name" value="OMP_bac"/>
</dbReference>
<accession>A0ABU3BL93</accession>
<dbReference type="PANTHER" id="PTHR30329">
    <property type="entry name" value="STATOR ELEMENT OF FLAGELLAR MOTOR COMPLEX"/>
    <property type="match status" value="1"/>
</dbReference>
<protein>
    <submittedName>
        <fullName evidence="7">OmpA family protein</fullName>
    </submittedName>
</protein>
<reference evidence="7 8" key="1">
    <citation type="submission" date="2023-09" db="EMBL/GenBank/DDBJ databases">
        <authorList>
            <person name="Rey-Velasco X."/>
        </authorList>
    </citation>
    <scope>NUCLEOTIDE SEQUENCE [LARGE SCALE GENOMIC DNA]</scope>
    <source>
        <strain evidence="7 8">P007</strain>
    </source>
</reference>
<dbReference type="Gene3D" id="1.25.40.10">
    <property type="entry name" value="Tetratricopeptide repeat domain"/>
    <property type="match status" value="1"/>
</dbReference>